<dbReference type="Gene3D" id="6.10.250.3030">
    <property type="match status" value="1"/>
</dbReference>
<dbReference type="Proteomes" id="UP000008810">
    <property type="component" value="Chromosome 3"/>
</dbReference>
<evidence type="ECO:0000259" key="3">
    <source>
        <dbReference type="Pfam" id="PF00651"/>
    </source>
</evidence>
<dbReference type="InterPro" id="IPR045005">
    <property type="entry name" value="BPM1-6"/>
</dbReference>
<dbReference type="AlphaFoldDB" id="A0A0Q3HMU1"/>
<reference evidence="5" key="2">
    <citation type="submission" date="2017-06" db="EMBL/GenBank/DDBJ databases">
        <title>WGS assembly of Brachypodium distachyon.</title>
        <authorList>
            <consortium name="The International Brachypodium Initiative"/>
            <person name="Lucas S."/>
            <person name="Harmon-Smith M."/>
            <person name="Lail K."/>
            <person name="Tice H."/>
            <person name="Grimwood J."/>
            <person name="Bruce D."/>
            <person name="Barry K."/>
            <person name="Shu S."/>
            <person name="Lindquist E."/>
            <person name="Wang M."/>
            <person name="Pitluck S."/>
            <person name="Vogel J.P."/>
            <person name="Garvin D.F."/>
            <person name="Mockler T.C."/>
            <person name="Schmutz J."/>
            <person name="Rokhsar D."/>
            <person name="Bevan M.W."/>
        </authorList>
    </citation>
    <scope>NUCLEOTIDE SEQUENCE</scope>
    <source>
        <strain evidence="5">Bd21</strain>
    </source>
</reference>
<dbReference type="InterPro" id="IPR000210">
    <property type="entry name" value="BTB/POZ_dom"/>
</dbReference>
<gene>
    <name evidence="5" type="ORF">BRADI_3g12702v3</name>
</gene>
<protein>
    <submittedName>
        <fullName evidence="5 6">Uncharacterized protein</fullName>
    </submittedName>
</protein>
<dbReference type="Pfam" id="PF24570">
    <property type="entry name" value="BACK_BPM_SPOP"/>
    <property type="match status" value="1"/>
</dbReference>
<keyword evidence="7" id="KW-1185">Reference proteome</keyword>
<dbReference type="InterPro" id="IPR056423">
    <property type="entry name" value="BACK_BPM_SPOP"/>
</dbReference>
<organism evidence="5">
    <name type="scientific">Brachypodium distachyon</name>
    <name type="common">Purple false brome</name>
    <name type="synonym">Trachynia distachya</name>
    <dbReference type="NCBI Taxonomy" id="15368"/>
    <lineage>
        <taxon>Eukaryota</taxon>
        <taxon>Viridiplantae</taxon>
        <taxon>Streptophyta</taxon>
        <taxon>Embryophyta</taxon>
        <taxon>Tracheophyta</taxon>
        <taxon>Spermatophyta</taxon>
        <taxon>Magnoliopsida</taxon>
        <taxon>Liliopsida</taxon>
        <taxon>Poales</taxon>
        <taxon>Poaceae</taxon>
        <taxon>BOP clade</taxon>
        <taxon>Pooideae</taxon>
        <taxon>Stipodae</taxon>
        <taxon>Brachypodieae</taxon>
        <taxon>Brachypodium</taxon>
    </lineage>
</organism>
<sequence>MGSESTNTASRCVVEKVTRTHVFQIAGYSLHKGMAVGDCVHSATFTVAGYDWTLENGYLQKDLSVKWVLTVIKDSNLAETVTECSGIEVLPSDITHHFGKLLEDKEEADNTFTARMLYVVIKDMQPTVFKALQNFIYTDSLPDFGDLVDIIGHLLVAADWYAIDRLKLIYQDILYKNLDVEYGAITFALADQHSCEKLKDACIQFITSADRMDARLCKSRRSQSSVLVDVFEKTRRYILWW</sequence>
<evidence type="ECO:0000256" key="2">
    <source>
        <dbReference type="ARBA" id="ARBA00010846"/>
    </source>
</evidence>
<evidence type="ECO:0000259" key="4">
    <source>
        <dbReference type="Pfam" id="PF24570"/>
    </source>
</evidence>
<comment type="pathway">
    <text evidence="1">Protein modification; protein ubiquitination.</text>
</comment>
<evidence type="ECO:0000256" key="1">
    <source>
        <dbReference type="ARBA" id="ARBA00004906"/>
    </source>
</evidence>
<proteinExistence type="inferred from homology"/>
<dbReference type="InterPro" id="IPR011333">
    <property type="entry name" value="SKP1/BTB/POZ_sf"/>
</dbReference>
<dbReference type="PANTHER" id="PTHR26379">
    <property type="entry name" value="BTB/POZ AND MATH DOMAIN-CONTAINING PROTEIN 1"/>
    <property type="match status" value="1"/>
</dbReference>
<comment type="similarity">
    <text evidence="2">Belongs to the Tdpoz family.</text>
</comment>
<name>A0A0Q3HMU1_BRADI</name>
<dbReference type="PANTHER" id="PTHR26379:SF380">
    <property type="entry name" value="BTB DOMAIN-CONTAINING PROTEIN"/>
    <property type="match status" value="1"/>
</dbReference>
<dbReference type="SUPFAM" id="SSF54695">
    <property type="entry name" value="POZ domain"/>
    <property type="match status" value="1"/>
</dbReference>
<feature type="domain" description="BPM/SPOP BACK" evidence="4">
    <location>
        <begin position="184"/>
        <end position="214"/>
    </location>
</feature>
<dbReference type="GO" id="GO:0016567">
    <property type="term" value="P:protein ubiquitination"/>
    <property type="evidence" value="ECO:0007669"/>
    <property type="project" value="InterPro"/>
</dbReference>
<dbReference type="SUPFAM" id="SSF49599">
    <property type="entry name" value="TRAF domain-like"/>
    <property type="match status" value="1"/>
</dbReference>
<feature type="domain" description="BTB" evidence="3">
    <location>
        <begin position="97"/>
        <end position="177"/>
    </location>
</feature>
<dbReference type="OrthoDB" id="675142at2759"/>
<dbReference type="EMBL" id="CM000882">
    <property type="protein sequence ID" value="KQJ94706.1"/>
    <property type="molecule type" value="Genomic_DNA"/>
</dbReference>
<evidence type="ECO:0000313" key="5">
    <source>
        <dbReference type="EMBL" id="KQJ94706.1"/>
    </source>
</evidence>
<dbReference type="Gene3D" id="3.30.710.10">
    <property type="entry name" value="Potassium Channel Kv1.1, Chain A"/>
    <property type="match status" value="1"/>
</dbReference>
<dbReference type="Gramene" id="KQJ94706">
    <property type="protein sequence ID" value="KQJ94706"/>
    <property type="gene ID" value="BRADI_3g12702v3"/>
</dbReference>
<evidence type="ECO:0000313" key="7">
    <source>
        <dbReference type="Proteomes" id="UP000008810"/>
    </source>
</evidence>
<dbReference type="Pfam" id="PF00651">
    <property type="entry name" value="BTB"/>
    <property type="match status" value="1"/>
</dbReference>
<reference evidence="5 6" key="1">
    <citation type="journal article" date="2010" name="Nature">
        <title>Genome sequencing and analysis of the model grass Brachypodium distachyon.</title>
        <authorList>
            <consortium name="International Brachypodium Initiative"/>
        </authorList>
    </citation>
    <scope>NUCLEOTIDE SEQUENCE [LARGE SCALE GENOMIC DNA]</scope>
    <source>
        <strain evidence="5 6">Bd21</strain>
    </source>
</reference>
<dbReference type="EnsemblPlants" id="KQJ94706">
    <property type="protein sequence ID" value="KQJ94706"/>
    <property type="gene ID" value="BRADI_3g12702v3"/>
</dbReference>
<dbReference type="InParanoid" id="A0A0Q3HMU1"/>
<dbReference type="STRING" id="15368.A0A0Q3HMU1"/>
<reference evidence="6" key="3">
    <citation type="submission" date="2018-08" db="UniProtKB">
        <authorList>
            <consortium name="EnsemblPlants"/>
        </authorList>
    </citation>
    <scope>IDENTIFICATION</scope>
    <source>
        <strain evidence="6">cv. Bd21</strain>
    </source>
</reference>
<accession>A0A0Q3HMU1</accession>
<evidence type="ECO:0000313" key="6">
    <source>
        <dbReference type="EnsemblPlants" id="KQJ94706"/>
    </source>
</evidence>